<evidence type="ECO:0000256" key="1">
    <source>
        <dbReference type="ARBA" id="ARBA00006817"/>
    </source>
</evidence>
<organism evidence="3 4">
    <name type="scientific">Devosia neptuniae</name>
    <dbReference type="NCBI Taxonomy" id="191302"/>
    <lineage>
        <taxon>Bacteria</taxon>
        <taxon>Pseudomonadati</taxon>
        <taxon>Pseudomonadota</taxon>
        <taxon>Alphaproteobacteria</taxon>
        <taxon>Hyphomicrobiales</taxon>
        <taxon>Devosiaceae</taxon>
        <taxon>Devosia</taxon>
    </lineage>
</organism>
<dbReference type="RefSeq" id="WP_262167553.1">
    <property type="nucleotide sequence ID" value="NZ_CP104965.1"/>
</dbReference>
<evidence type="ECO:0000313" key="3">
    <source>
        <dbReference type="EMBL" id="UXN69235.1"/>
    </source>
</evidence>
<comment type="similarity">
    <text evidence="1">Belongs to the AHA1 family.</text>
</comment>
<name>A0ABY6CAS9_9HYPH</name>
<dbReference type="EMBL" id="CP104965">
    <property type="protein sequence ID" value="UXN69235.1"/>
    <property type="molecule type" value="Genomic_DNA"/>
</dbReference>
<sequence>MVDAVVTQSIEIAATLEAVWSVLIDRAKGRIWRSADFDTDWQPGSPIAITAHIGSKRYKDKGTVLECTQPSVLAYEFLPRISGLPDVPESYSRVTLRLKPAASGVTLSVSHTVPPSPVRRGRTFEIGPESGERHVAFYWRSTLPLIKDLVEERPSIALRMAMEAIK</sequence>
<evidence type="ECO:0000313" key="4">
    <source>
        <dbReference type="Proteomes" id="UP001061862"/>
    </source>
</evidence>
<dbReference type="InterPro" id="IPR013538">
    <property type="entry name" value="ASHA1/2-like_C"/>
</dbReference>
<gene>
    <name evidence="3" type="ORF">N8A98_18650</name>
</gene>
<keyword evidence="4" id="KW-1185">Reference proteome</keyword>
<dbReference type="Gene3D" id="3.30.530.20">
    <property type="match status" value="1"/>
</dbReference>
<evidence type="ECO:0000259" key="2">
    <source>
        <dbReference type="Pfam" id="PF08327"/>
    </source>
</evidence>
<proteinExistence type="inferred from homology"/>
<dbReference type="Proteomes" id="UP001061862">
    <property type="component" value="Chromosome"/>
</dbReference>
<reference evidence="3 4" key="1">
    <citation type="submission" date="2022-09" db="EMBL/GenBank/DDBJ databases">
        <title>Interaction between co-microsymbionts with complementary sets of symbiotic genes in legume-rhizobium systems.</title>
        <authorList>
            <person name="Safronova V."/>
            <person name="Sazanova A."/>
            <person name="Afonin A."/>
            <person name="Chirak E."/>
        </authorList>
    </citation>
    <scope>NUCLEOTIDE SEQUENCE [LARGE SCALE GENOMIC DNA]</scope>
    <source>
        <strain evidence="3 4">A18/4-1</strain>
    </source>
</reference>
<feature type="domain" description="Activator of Hsp90 ATPase homologue 1/2-like C-terminal" evidence="2">
    <location>
        <begin position="14"/>
        <end position="149"/>
    </location>
</feature>
<dbReference type="Pfam" id="PF08327">
    <property type="entry name" value="AHSA1"/>
    <property type="match status" value="1"/>
</dbReference>
<dbReference type="InterPro" id="IPR023393">
    <property type="entry name" value="START-like_dom_sf"/>
</dbReference>
<dbReference type="SUPFAM" id="SSF55961">
    <property type="entry name" value="Bet v1-like"/>
    <property type="match status" value="1"/>
</dbReference>
<protein>
    <submittedName>
        <fullName evidence="3">SRPBCC domain-containing protein</fullName>
    </submittedName>
</protein>
<accession>A0ABY6CAS9</accession>